<sequence>MAFHQASHFVIDRSHFMNAKVINVANGPAKDPIATLLGHSAVEATHESSTATFAPKCMPGTRTQVINDIINWIPSGDTSNKAILWFSGPAGGGKTCIQREVAKQALEEGVLSGSYFFSTRIGGLDNEQPFVATLVAQFINSIPGYKPLVAQAIRDHPGIFTKSLDIQFQELILDLLPKLACEPMYLPRVLVVDGFDECRDIQQRQHLLKLLQALATNPHVPFRIIISSRPELDIRTAFGKTPLEPLTHCIRLADYDGTNDIRDYFCDGFSSIRETHPSRASIPPGWPPQRDLEKLVIAASSQFIFAATVIKFVSNPHENPVTLLKRVLNHPSQCTAGENPFADLDRLYDVILHPPNTDVALLRRLLRVIMIMEQPTFTSVNPGAFLDEFLGLEPGTTDITLCELHSVLDIPHFDSQPGENWWCDPSTDNIFIRFHHKSLEDYLSSPTRSGDLFQSWEATNLDLAGRCAVHLTRWAEGDVKVKKEVYDYSCMHWKTYVGRALPPMAPPMGHAQSQAQGKSKERRNTISSLLRRAPSQLGAGHEGETAKSVDLPPDLAEFNPAMILQYMFVHPPPPQSNSSHEYRFYPGVAELTEVQEALHRSACKEGQCLRLCMRLQHISSSASAILWFCQRVDESASVSQRVKLLPQLQGLLPKSPTPGGSVRGVTAGGRPPSSLASGQRAPSVSMRNRIAEGPVEAREATSTKDGSGTWNIDASFPSSQSNGLRGTGTNFGRLWRRLTCRDGSAR</sequence>
<dbReference type="AlphaFoldDB" id="A8P2N2"/>
<feature type="compositionally biased region" description="Polar residues" evidence="2">
    <location>
        <begin position="703"/>
        <end position="730"/>
    </location>
</feature>
<protein>
    <recommendedName>
        <fullName evidence="3">Nephrocystin 3-like N-terminal domain-containing protein</fullName>
    </recommendedName>
</protein>
<reference evidence="4 5" key="1">
    <citation type="journal article" date="2010" name="Proc. Natl. Acad. Sci. U.S.A.">
        <title>Insights into evolution of multicellular fungi from the assembled chromosomes of the mushroom Coprinopsis cinerea (Coprinus cinereus).</title>
        <authorList>
            <person name="Stajich J.E."/>
            <person name="Wilke S.K."/>
            <person name="Ahren D."/>
            <person name="Au C.H."/>
            <person name="Birren B.W."/>
            <person name="Borodovsky M."/>
            <person name="Burns C."/>
            <person name="Canback B."/>
            <person name="Casselton L.A."/>
            <person name="Cheng C.K."/>
            <person name="Deng J."/>
            <person name="Dietrich F.S."/>
            <person name="Fargo D.C."/>
            <person name="Farman M.L."/>
            <person name="Gathman A.C."/>
            <person name="Goldberg J."/>
            <person name="Guigo R."/>
            <person name="Hoegger P.J."/>
            <person name="Hooker J.B."/>
            <person name="Huggins A."/>
            <person name="James T.Y."/>
            <person name="Kamada T."/>
            <person name="Kilaru S."/>
            <person name="Kodira C."/>
            <person name="Kues U."/>
            <person name="Kupfer D."/>
            <person name="Kwan H.S."/>
            <person name="Lomsadze A."/>
            <person name="Li W."/>
            <person name="Lilly W.W."/>
            <person name="Ma L.J."/>
            <person name="Mackey A.J."/>
            <person name="Manning G."/>
            <person name="Martin F."/>
            <person name="Muraguchi H."/>
            <person name="Natvig D.O."/>
            <person name="Palmerini H."/>
            <person name="Ramesh M.A."/>
            <person name="Rehmeyer C.J."/>
            <person name="Roe B.A."/>
            <person name="Shenoy N."/>
            <person name="Stanke M."/>
            <person name="Ter-Hovhannisyan V."/>
            <person name="Tunlid A."/>
            <person name="Velagapudi R."/>
            <person name="Vision T.J."/>
            <person name="Zeng Q."/>
            <person name="Zolan M.E."/>
            <person name="Pukkila P.J."/>
        </authorList>
    </citation>
    <scope>NUCLEOTIDE SEQUENCE [LARGE SCALE GENOMIC DNA]</scope>
    <source>
        <strain evidence="5">Okayama-7 / 130 / ATCC MYA-4618 / FGSC 9003</strain>
    </source>
</reference>
<dbReference type="VEuPathDB" id="FungiDB:CC1G_04811"/>
<dbReference type="HOGENOM" id="CLU_372546_0_0_1"/>
<accession>A8P2N2</accession>
<gene>
    <name evidence="4" type="ORF">CC1G_04811</name>
</gene>
<dbReference type="PANTHER" id="PTHR10039:SF17">
    <property type="entry name" value="FUNGAL STAND N-TERMINAL GOODBYE DOMAIN-CONTAINING PROTEIN-RELATED"/>
    <property type="match status" value="1"/>
</dbReference>
<feature type="compositionally biased region" description="Polar residues" evidence="2">
    <location>
        <begin position="674"/>
        <end position="686"/>
    </location>
</feature>
<dbReference type="PANTHER" id="PTHR10039">
    <property type="entry name" value="AMELOGENIN"/>
    <property type="match status" value="1"/>
</dbReference>
<dbReference type="Gene3D" id="3.40.50.300">
    <property type="entry name" value="P-loop containing nucleotide triphosphate hydrolases"/>
    <property type="match status" value="1"/>
</dbReference>
<evidence type="ECO:0000256" key="1">
    <source>
        <dbReference type="ARBA" id="ARBA00022737"/>
    </source>
</evidence>
<organism evidence="4 5">
    <name type="scientific">Coprinopsis cinerea (strain Okayama-7 / 130 / ATCC MYA-4618 / FGSC 9003)</name>
    <name type="common">Inky cap fungus</name>
    <name type="synonym">Hormographiella aspergillata</name>
    <dbReference type="NCBI Taxonomy" id="240176"/>
    <lineage>
        <taxon>Eukaryota</taxon>
        <taxon>Fungi</taxon>
        <taxon>Dikarya</taxon>
        <taxon>Basidiomycota</taxon>
        <taxon>Agaricomycotina</taxon>
        <taxon>Agaricomycetes</taxon>
        <taxon>Agaricomycetidae</taxon>
        <taxon>Agaricales</taxon>
        <taxon>Agaricineae</taxon>
        <taxon>Psathyrellaceae</taxon>
        <taxon>Coprinopsis</taxon>
    </lineage>
</organism>
<dbReference type="EMBL" id="AACS02000013">
    <property type="protein sequence ID" value="EAU83555.2"/>
    <property type="molecule type" value="Genomic_DNA"/>
</dbReference>
<dbReference type="SUPFAM" id="SSF52540">
    <property type="entry name" value="P-loop containing nucleoside triphosphate hydrolases"/>
    <property type="match status" value="1"/>
</dbReference>
<evidence type="ECO:0000256" key="2">
    <source>
        <dbReference type="SAM" id="MobiDB-lite"/>
    </source>
</evidence>
<feature type="domain" description="Nephrocystin 3-like N-terminal" evidence="3">
    <location>
        <begin position="71"/>
        <end position="229"/>
    </location>
</feature>
<dbReference type="Pfam" id="PF24883">
    <property type="entry name" value="NPHP3_N"/>
    <property type="match status" value="1"/>
</dbReference>
<dbReference type="KEGG" id="cci:CC1G_04811"/>
<dbReference type="InterPro" id="IPR056884">
    <property type="entry name" value="NPHP3-like_N"/>
</dbReference>
<feature type="region of interest" description="Disordered" evidence="2">
    <location>
        <begin position="650"/>
        <end position="730"/>
    </location>
</feature>
<dbReference type="GeneID" id="6014952"/>
<dbReference type="Proteomes" id="UP000001861">
    <property type="component" value="Unassembled WGS sequence"/>
</dbReference>
<evidence type="ECO:0000313" key="5">
    <source>
        <dbReference type="Proteomes" id="UP000001861"/>
    </source>
</evidence>
<dbReference type="OrthoDB" id="4760524at2759"/>
<comment type="caution">
    <text evidence="4">The sequence shown here is derived from an EMBL/GenBank/DDBJ whole genome shotgun (WGS) entry which is preliminary data.</text>
</comment>
<proteinExistence type="predicted"/>
<evidence type="ECO:0000313" key="4">
    <source>
        <dbReference type="EMBL" id="EAU83555.2"/>
    </source>
</evidence>
<dbReference type="eggNOG" id="ENOG502SR36">
    <property type="taxonomic scope" value="Eukaryota"/>
</dbReference>
<dbReference type="InParanoid" id="A8P2N2"/>
<dbReference type="InterPro" id="IPR027417">
    <property type="entry name" value="P-loop_NTPase"/>
</dbReference>
<keyword evidence="1" id="KW-0677">Repeat</keyword>
<feature type="region of interest" description="Disordered" evidence="2">
    <location>
        <begin position="504"/>
        <end position="523"/>
    </location>
</feature>
<dbReference type="RefSeq" id="XP_001838367.2">
    <property type="nucleotide sequence ID" value="XM_001838315.2"/>
</dbReference>
<dbReference type="STRING" id="240176.A8P2N2"/>
<keyword evidence="5" id="KW-1185">Reference proteome</keyword>
<evidence type="ECO:0000259" key="3">
    <source>
        <dbReference type="Pfam" id="PF24883"/>
    </source>
</evidence>
<name>A8P2N2_COPC7</name>